<dbReference type="NCBIfam" id="NF033559">
    <property type="entry name" value="transpos_IS1634"/>
    <property type="match status" value="1"/>
</dbReference>
<feature type="region of interest" description="Disordered" evidence="1">
    <location>
        <begin position="95"/>
        <end position="114"/>
    </location>
</feature>
<dbReference type="InterPro" id="IPR012337">
    <property type="entry name" value="RNaseH-like_sf"/>
</dbReference>
<reference evidence="5 7" key="1">
    <citation type="journal article" date="2011" name="Stand. Genomic Sci.">
        <title>Genome sequence of the moderately thermophilic halophile Flexistipes sinusarabici strain (MAS10).</title>
        <authorList>
            <person name="Lapidus A."/>
            <person name="Chertkov O."/>
            <person name="Nolan M."/>
            <person name="Lucas S."/>
            <person name="Hammon N."/>
            <person name="Deshpande S."/>
            <person name="Cheng J.F."/>
            <person name="Tapia R."/>
            <person name="Han C."/>
            <person name="Goodwin L."/>
            <person name="Pitluck S."/>
            <person name="Liolios K."/>
            <person name="Pagani I."/>
            <person name="Ivanova N."/>
            <person name="Huntemann M."/>
            <person name="Mavromatis K."/>
            <person name="Mikhailova N."/>
            <person name="Pati A."/>
            <person name="Chen A."/>
            <person name="Palaniappan K."/>
            <person name="Land M."/>
            <person name="Hauser L."/>
            <person name="Brambilla E.M."/>
            <person name="Rohde M."/>
            <person name="Abt B."/>
            <person name="Spring S."/>
            <person name="Goker M."/>
            <person name="Bristow J."/>
            <person name="Eisen J.A."/>
            <person name="Markowitz V."/>
            <person name="Hugenholtz P."/>
            <person name="Kyrpides N.C."/>
            <person name="Klenk H.P."/>
            <person name="Woyke T."/>
        </authorList>
    </citation>
    <scope>NUCLEOTIDE SEQUENCE [LARGE SCALE GENOMIC DNA]</scope>
    <source>
        <strain evidence="5">DSM 4947</strain>
        <strain evidence="7">DSM 4947 / MAS 10</strain>
    </source>
</reference>
<feature type="domain" description="Transposase IS4-like" evidence="2">
    <location>
        <begin position="233"/>
        <end position="533"/>
    </location>
</feature>
<dbReference type="GO" id="GO:0006313">
    <property type="term" value="P:DNA transposition"/>
    <property type="evidence" value="ECO:0007669"/>
    <property type="project" value="InterPro"/>
</dbReference>
<gene>
    <name evidence="3" type="ordered locus">Flexsi_0395</name>
    <name evidence="4" type="ordered locus">Flexsi_0918</name>
    <name evidence="5" type="ordered locus">Flexsi_1254</name>
    <name evidence="6" type="ordered locus">Flexsi_1927</name>
</gene>
<dbReference type="Pfam" id="PF01609">
    <property type="entry name" value="DDE_Tnp_1"/>
    <property type="match status" value="1"/>
</dbReference>
<dbReference type="EMBL" id="CP002858">
    <property type="protein sequence ID" value="AEI15558.1"/>
    <property type="molecule type" value="Genomic_DNA"/>
</dbReference>
<dbReference type="EMBL" id="CP002858">
    <property type="protein sequence ID" value="AEI14083.1"/>
    <property type="molecule type" value="Genomic_DNA"/>
</dbReference>
<dbReference type="STRING" id="717231.Flexsi_0395"/>
<evidence type="ECO:0000313" key="3">
    <source>
        <dbReference type="EMBL" id="AEI14083.1"/>
    </source>
</evidence>
<evidence type="ECO:0000256" key="1">
    <source>
        <dbReference type="SAM" id="MobiDB-lite"/>
    </source>
</evidence>
<dbReference type="InterPro" id="IPR002559">
    <property type="entry name" value="Transposase_11"/>
</dbReference>
<dbReference type="GO" id="GO:0004803">
    <property type="term" value="F:transposase activity"/>
    <property type="evidence" value="ECO:0007669"/>
    <property type="project" value="InterPro"/>
</dbReference>
<dbReference type="Proteomes" id="UP000006621">
    <property type="component" value="Chromosome"/>
</dbReference>
<evidence type="ECO:0000259" key="2">
    <source>
        <dbReference type="Pfam" id="PF01609"/>
    </source>
</evidence>
<dbReference type="GO" id="GO:0003677">
    <property type="term" value="F:DNA binding"/>
    <property type="evidence" value="ECO:0007669"/>
    <property type="project" value="InterPro"/>
</dbReference>
<dbReference type="PANTHER" id="PTHR34614">
    <property type="match status" value="1"/>
</dbReference>
<dbReference type="OrthoDB" id="5419903at2"/>
<evidence type="ECO:0000313" key="5">
    <source>
        <dbReference type="EMBL" id="AEI14909.1"/>
    </source>
</evidence>
<dbReference type="SUPFAM" id="SSF53098">
    <property type="entry name" value="Ribonuclease H-like"/>
    <property type="match status" value="1"/>
</dbReference>
<evidence type="ECO:0000313" key="7">
    <source>
        <dbReference type="Proteomes" id="UP000006621"/>
    </source>
</evidence>
<dbReference type="InterPro" id="IPR047654">
    <property type="entry name" value="IS1634_transpos"/>
</dbReference>
<dbReference type="EMBL" id="CP002858">
    <property type="protein sequence ID" value="AEI14579.1"/>
    <property type="molecule type" value="Genomic_DNA"/>
</dbReference>
<sequence>MFIRSYITNNKKTGKKYTAYKLVESYRTPKGPRQRIVMDMGDLSHIPPMQLKELANRIEQLLDGYEEPVFKPDEETEELAHTYAKKAKLNMITASSKQPESKENSYEPEYEQVDVSSIEVSEPRSIGGEYICNESFKELGIGDMLKSLGFTESEIDISRALIIGRMLNPGSELNTYEWLKEKSGLFELLGINYHRKSLRQFYRVSEKLFKYSEEIEKKLFEYEQQLFNFENKILLYDLTNTHFEGIQKNNKKAKRGKSKQKRSDCPLVTLGVVLNEEGFPICSKIYEGNQSETKTLIDIVTDLSSQVNLQVKPTVVIDAGIASEENLGYIKDSGYNYIAVSRKKDTALDYSDGEDIRIKNDSYSVKGKLNIVDGESFLCVSSEMREIKEGGIKDRFRQRFEEGLENIRSSLFKKNGVKRYEKVLERIGRLKSKCSKVSGYYDIDVVKKEDSGNAADIRWRVDEEKLSGTLDGHYVIRTNFTDLSEQEIWDIYVMLNDVESTFRTLKSELGLRPVYHSKESAVEGHLFISVLAYHLVHNLRRKLKSEGIHYSWRTVRKKLSNHMRMTVSMNTEENARIMQRVTSKTEEHQKSIYKALGYSSKILRNKKVCSE</sequence>
<organism evidence="5 7">
    <name type="scientific">Flexistipes sinusarabici (strain ATCC 49648 / DSM 4947 / MAS 10)</name>
    <dbReference type="NCBI Taxonomy" id="717231"/>
    <lineage>
        <taxon>Bacteria</taxon>
        <taxon>Pseudomonadati</taxon>
        <taxon>Deferribacterota</taxon>
        <taxon>Deferribacteres</taxon>
        <taxon>Deferribacterales</taxon>
        <taxon>Flexistipitaceae</taxon>
        <taxon>Flexistipes</taxon>
    </lineage>
</organism>
<dbReference type="eggNOG" id="COG5421">
    <property type="taxonomic scope" value="Bacteria"/>
</dbReference>
<dbReference type="PANTHER" id="PTHR34614:SF2">
    <property type="entry name" value="TRANSPOSASE IS4-LIKE DOMAIN-CONTAINING PROTEIN"/>
    <property type="match status" value="1"/>
</dbReference>
<reference evidence="7" key="2">
    <citation type="submission" date="2011-06" db="EMBL/GenBank/DDBJ databases">
        <title>The complete genome of Flexistipes sinusarabici DSM 4947.</title>
        <authorList>
            <person name="Lucas S."/>
            <person name="Han J."/>
            <person name="Lapidus A."/>
            <person name="Bruce D."/>
            <person name="Goodwin L."/>
            <person name="Pitluck S."/>
            <person name="Peters L."/>
            <person name="Kyrpides N."/>
            <person name="Mavromatis K."/>
            <person name="Ivanova N."/>
            <person name="Mikhailova N."/>
            <person name="Chertkov O."/>
            <person name="Detter J.C."/>
            <person name="Tapia R."/>
            <person name="Han C."/>
            <person name="Land M."/>
            <person name="Hauser L."/>
            <person name="Markowitz V."/>
            <person name="Cheng J.-F."/>
            <person name="Hugenholtz P."/>
            <person name="Woyke T."/>
            <person name="Wu D."/>
            <person name="Spring S."/>
            <person name="Schroeder M."/>
            <person name="Brambilla E."/>
            <person name="Klenk H.-P."/>
            <person name="Eisen J.A."/>
        </authorList>
    </citation>
    <scope>NUCLEOTIDE SEQUENCE [LARGE SCALE GENOMIC DNA]</scope>
    <source>
        <strain evidence="7">DSM 4947 / MAS 10</strain>
    </source>
</reference>
<dbReference type="EMBL" id="CP002858">
    <property type="protein sequence ID" value="AEI14909.1"/>
    <property type="molecule type" value="Genomic_DNA"/>
</dbReference>
<dbReference type="HOGENOM" id="CLU_022426_4_1_0"/>
<name>F8E746_FLESM</name>
<dbReference type="KEGG" id="fsi:Flexsi_0918"/>
<dbReference type="KEGG" id="fsi:Flexsi_0395"/>
<dbReference type="KEGG" id="fsi:Flexsi_1927"/>
<dbReference type="RefSeq" id="WP_013885594.1">
    <property type="nucleotide sequence ID" value="NC_015672.1"/>
</dbReference>
<evidence type="ECO:0000313" key="6">
    <source>
        <dbReference type="EMBL" id="AEI15558.1"/>
    </source>
</evidence>
<proteinExistence type="predicted"/>
<keyword evidence="7" id="KW-1185">Reference proteome</keyword>
<dbReference type="KEGG" id="fsi:Flexsi_1254"/>
<protein>
    <submittedName>
        <fullName evidence="5">Transposase IS4 family protein</fullName>
    </submittedName>
</protein>
<dbReference type="AlphaFoldDB" id="F8E746"/>
<evidence type="ECO:0000313" key="4">
    <source>
        <dbReference type="EMBL" id="AEI14579.1"/>
    </source>
</evidence>
<accession>F8E746</accession>